<name>A0A2V4TW75_9BURK</name>
<feature type="region of interest" description="Disordered" evidence="1">
    <location>
        <begin position="149"/>
        <end position="168"/>
    </location>
</feature>
<dbReference type="EMBL" id="QJSQ01000009">
    <property type="protein sequence ID" value="PYE22864.1"/>
    <property type="molecule type" value="Genomic_DNA"/>
</dbReference>
<dbReference type="AlphaFoldDB" id="A0A2V4TW75"/>
<dbReference type="Proteomes" id="UP000247772">
    <property type="component" value="Unassembled WGS sequence"/>
</dbReference>
<dbReference type="OrthoDB" id="769885at2"/>
<evidence type="ECO:0000313" key="3">
    <source>
        <dbReference type="Proteomes" id="UP000247772"/>
    </source>
</evidence>
<proteinExistence type="predicted"/>
<accession>A0A2V4TW75</accession>
<protein>
    <submittedName>
        <fullName evidence="2">Uncharacterized protein</fullName>
    </submittedName>
</protein>
<gene>
    <name evidence="2" type="ORF">C7410_109160</name>
</gene>
<comment type="caution">
    <text evidence="2">The sequence shown here is derived from an EMBL/GenBank/DDBJ whole genome shotgun (WGS) entry which is preliminary data.</text>
</comment>
<organism evidence="2 3">
    <name type="scientific">Paraburkholderia silvatlantica</name>
    <dbReference type="NCBI Taxonomy" id="321895"/>
    <lineage>
        <taxon>Bacteria</taxon>
        <taxon>Pseudomonadati</taxon>
        <taxon>Pseudomonadota</taxon>
        <taxon>Betaproteobacteria</taxon>
        <taxon>Burkholderiales</taxon>
        <taxon>Burkholderiaceae</taxon>
        <taxon>Paraburkholderia</taxon>
    </lineage>
</organism>
<sequence>MTDTAPPVVPAIERHGRPFAIRLRDIPQPWRGHFHTALRGSACPVIEGEGLCAYVWDWQDWLQGRFPHDGNESQARVIYDELRSVFIATVLATGATYKAADSDEIAAWLAVSGVEPGHVSIPRELIESAGDRMNINHMLRLIHDAEARERAEARGRPRPEKSDRLSRFITSPEFRERVSAAVEKAIAGLEAKGIKPRYIERERKD</sequence>
<reference evidence="2 3" key="1">
    <citation type="submission" date="2018-06" db="EMBL/GenBank/DDBJ databases">
        <title>Genomic Encyclopedia of Type Strains, Phase IV (KMG-V): Genome sequencing to study the core and pangenomes of soil and plant-associated prokaryotes.</title>
        <authorList>
            <person name="Whitman W."/>
        </authorList>
    </citation>
    <scope>NUCLEOTIDE SEQUENCE [LARGE SCALE GENOMIC DNA]</scope>
    <source>
        <strain evidence="2 3">SRCL-318</strain>
    </source>
</reference>
<evidence type="ECO:0000313" key="2">
    <source>
        <dbReference type="EMBL" id="PYE22864.1"/>
    </source>
</evidence>
<feature type="compositionally biased region" description="Basic and acidic residues" evidence="1">
    <location>
        <begin position="149"/>
        <end position="166"/>
    </location>
</feature>
<evidence type="ECO:0000256" key="1">
    <source>
        <dbReference type="SAM" id="MobiDB-lite"/>
    </source>
</evidence>
<dbReference type="RefSeq" id="WP_110855285.1">
    <property type="nucleotide sequence ID" value="NZ_QJSQ01000009.1"/>
</dbReference>